<protein>
    <submittedName>
        <fullName evidence="1">Uncharacterized protein</fullName>
    </submittedName>
</protein>
<accession>A0ABU2PF76</accession>
<name>A0ABU2PF76_9ACTN</name>
<keyword evidence="2" id="KW-1185">Reference proteome</keyword>
<gene>
    <name evidence="1" type="ORF">RM641_25610</name>
</gene>
<proteinExistence type="predicted"/>
<dbReference type="Proteomes" id="UP001183586">
    <property type="component" value="Unassembled WGS sequence"/>
</dbReference>
<sequence>MPRRSGQPRRLVADGRVYMWTMRHSHRGGEDGRPVECRQILTLSPQPAGTSGPLRIVFAEGPGRYVPGGAPLGSGNVGFTRGVDLNLHEPGAVRALLDVALAHGWQPGEQRAVDVDGWSLLEAAAVARAEGTDS</sequence>
<dbReference type="RefSeq" id="WP_311685684.1">
    <property type="nucleotide sequence ID" value="NZ_JAVREU010000013.1"/>
</dbReference>
<dbReference type="EMBL" id="JAVREU010000013">
    <property type="protein sequence ID" value="MDT0390812.1"/>
    <property type="molecule type" value="Genomic_DNA"/>
</dbReference>
<evidence type="ECO:0000313" key="2">
    <source>
        <dbReference type="Proteomes" id="UP001183586"/>
    </source>
</evidence>
<organism evidence="1 2">
    <name type="scientific">Streptomyces dubilierae</name>
    <dbReference type="NCBI Taxonomy" id="3075533"/>
    <lineage>
        <taxon>Bacteria</taxon>
        <taxon>Bacillati</taxon>
        <taxon>Actinomycetota</taxon>
        <taxon>Actinomycetes</taxon>
        <taxon>Kitasatosporales</taxon>
        <taxon>Streptomycetaceae</taxon>
        <taxon>Streptomyces</taxon>
    </lineage>
</organism>
<evidence type="ECO:0000313" key="1">
    <source>
        <dbReference type="EMBL" id="MDT0390812.1"/>
    </source>
</evidence>
<comment type="caution">
    <text evidence="1">The sequence shown here is derived from an EMBL/GenBank/DDBJ whole genome shotgun (WGS) entry which is preliminary data.</text>
</comment>
<reference evidence="2" key="1">
    <citation type="submission" date="2023-07" db="EMBL/GenBank/DDBJ databases">
        <title>30 novel species of actinomycetes from the DSMZ collection.</title>
        <authorList>
            <person name="Nouioui I."/>
        </authorList>
    </citation>
    <scope>NUCLEOTIDE SEQUENCE [LARGE SCALE GENOMIC DNA]</scope>
    <source>
        <strain evidence="2">DSM 41921</strain>
    </source>
</reference>